<dbReference type="AlphaFoldDB" id="A0A4E9DXA3"/>
<dbReference type="Gene3D" id="1.20.1510.10">
    <property type="entry name" value="Cation efflux protein transmembrane domain"/>
    <property type="match status" value="1"/>
</dbReference>
<evidence type="ECO:0000256" key="5">
    <source>
        <dbReference type="SAM" id="Phobius"/>
    </source>
</evidence>
<evidence type="ECO:0000256" key="2">
    <source>
        <dbReference type="ARBA" id="ARBA00022692"/>
    </source>
</evidence>
<gene>
    <name evidence="7" type="ORF">FUG_LOCUS145326</name>
    <name evidence="6" type="ORF">MDCFG202_LOCUS570512</name>
</gene>
<evidence type="ECO:0000256" key="4">
    <source>
        <dbReference type="ARBA" id="ARBA00023136"/>
    </source>
</evidence>
<reference evidence="6" key="2">
    <citation type="submission" date="2021-03" db="EMBL/GenBank/DDBJ databases">
        <authorList>
            <person name="Alouane T."/>
            <person name="Langin T."/>
            <person name="Bonhomme L."/>
        </authorList>
    </citation>
    <scope>NUCLEOTIDE SEQUENCE</scope>
    <source>
        <strain evidence="6">MDC_Fg202</strain>
    </source>
</reference>
<sequence length="231" mass="25751">MGHRAADQAASSDINLPYIGFFAYLLLIILELISGTNSKANFLAVVNLHNPSDLLTDIIMILVVLTTQQLGHIGIDSWKSEIIESLLSLFIATSRIGLAFDIACESMMTVKFRCQRELEGQIIRNTNPETIWILIVRIFVKAWMHEKTVRVAKARGSVLFTTVARHYRVNAVVNMFTVLSMSIGLFVSNMTRVNSAGGLVMSLLLLQSGIHDVVLACQVLHDHLSKRMRDN</sequence>
<evidence type="ECO:0000256" key="1">
    <source>
        <dbReference type="ARBA" id="ARBA00004141"/>
    </source>
</evidence>
<dbReference type="Proteomes" id="UP000746612">
    <property type="component" value="Unassembled WGS sequence"/>
</dbReference>
<dbReference type="SUPFAM" id="SSF161111">
    <property type="entry name" value="Cation efflux protein transmembrane domain-like"/>
    <property type="match status" value="1"/>
</dbReference>
<evidence type="ECO:0000256" key="3">
    <source>
        <dbReference type="ARBA" id="ARBA00022989"/>
    </source>
</evidence>
<organism evidence="7">
    <name type="scientific">Gibberella zeae</name>
    <name type="common">Wheat head blight fungus</name>
    <name type="synonym">Fusarium graminearum</name>
    <dbReference type="NCBI Taxonomy" id="5518"/>
    <lineage>
        <taxon>Eukaryota</taxon>
        <taxon>Fungi</taxon>
        <taxon>Dikarya</taxon>
        <taxon>Ascomycota</taxon>
        <taxon>Pezizomycotina</taxon>
        <taxon>Sordariomycetes</taxon>
        <taxon>Hypocreomycetidae</taxon>
        <taxon>Hypocreales</taxon>
        <taxon>Nectriaceae</taxon>
        <taxon>Fusarium</taxon>
    </lineage>
</organism>
<feature type="transmembrane region" description="Helical" evidence="5">
    <location>
        <begin position="16"/>
        <end position="33"/>
    </location>
</feature>
<proteinExistence type="predicted"/>
<comment type="subcellular location">
    <subcellularLocation>
        <location evidence="1">Membrane</location>
        <topology evidence="1">Multi-pass membrane protein</topology>
    </subcellularLocation>
</comment>
<feature type="transmembrane region" description="Helical" evidence="5">
    <location>
        <begin position="169"/>
        <end position="187"/>
    </location>
</feature>
<dbReference type="InterPro" id="IPR027469">
    <property type="entry name" value="Cation_efflux_TMD_sf"/>
</dbReference>
<dbReference type="EMBL" id="CAAKMV010000111">
    <property type="protein sequence ID" value="VIO55139.1"/>
    <property type="molecule type" value="Genomic_DNA"/>
</dbReference>
<dbReference type="GO" id="GO:0016020">
    <property type="term" value="C:membrane"/>
    <property type="evidence" value="ECO:0007669"/>
    <property type="project" value="UniProtKB-SubCell"/>
</dbReference>
<keyword evidence="4 5" id="KW-0472">Membrane</keyword>
<keyword evidence="2 5" id="KW-0812">Transmembrane</keyword>
<name>A0A4E9DXA3_GIBZA</name>
<evidence type="ECO:0000313" key="6">
    <source>
        <dbReference type="EMBL" id="CAG2008833.1"/>
    </source>
</evidence>
<feature type="transmembrane region" description="Helical" evidence="5">
    <location>
        <begin position="199"/>
        <end position="220"/>
    </location>
</feature>
<reference evidence="7" key="1">
    <citation type="submission" date="2019-04" db="EMBL/GenBank/DDBJ databases">
        <authorList>
            <person name="Melise S."/>
            <person name="Noan J."/>
            <person name="Okalmin O."/>
        </authorList>
    </citation>
    <scope>NUCLEOTIDE SEQUENCE</scope>
    <source>
        <strain evidence="7">FN9</strain>
    </source>
</reference>
<keyword evidence="3 5" id="KW-1133">Transmembrane helix</keyword>
<accession>A0A4E9DXA3</accession>
<dbReference type="EMBL" id="CAJPIJ010000190">
    <property type="protein sequence ID" value="CAG2008833.1"/>
    <property type="molecule type" value="Genomic_DNA"/>
</dbReference>
<evidence type="ECO:0000313" key="7">
    <source>
        <dbReference type="EMBL" id="VIO55139.1"/>
    </source>
</evidence>
<protein>
    <submittedName>
        <fullName evidence="7">Uncharacterized protein</fullName>
    </submittedName>
</protein>